<evidence type="ECO:0000313" key="2">
    <source>
        <dbReference type="Proteomes" id="UP000012960"/>
    </source>
</evidence>
<protein>
    <submittedName>
        <fullName evidence="1">Uncharacterized protein</fullName>
    </submittedName>
</protein>
<organism evidence="1 2">
    <name type="scientific">Musa acuminata subsp. malaccensis</name>
    <name type="common">Wild banana</name>
    <name type="synonym">Musa malaccensis</name>
    <dbReference type="NCBI Taxonomy" id="214687"/>
    <lineage>
        <taxon>Eukaryota</taxon>
        <taxon>Viridiplantae</taxon>
        <taxon>Streptophyta</taxon>
        <taxon>Embryophyta</taxon>
        <taxon>Tracheophyta</taxon>
        <taxon>Spermatophyta</taxon>
        <taxon>Magnoliopsida</taxon>
        <taxon>Liliopsida</taxon>
        <taxon>Zingiberales</taxon>
        <taxon>Musaceae</taxon>
        <taxon>Musa</taxon>
    </lineage>
</organism>
<dbReference type="Proteomes" id="UP000012960">
    <property type="component" value="Unplaced"/>
</dbReference>
<keyword evidence="2" id="KW-1185">Reference proteome</keyword>
<sequence>MSLPKFERPENGPTASTVRKRERLTPNMLFQFVTLILLYTIF</sequence>
<proteinExistence type="predicted"/>
<dbReference type="Gramene" id="Ma05_t27710.1">
    <property type="protein sequence ID" value="Ma05_p27710.1"/>
    <property type="gene ID" value="Ma05_g27710"/>
</dbReference>
<dbReference type="EnsemblPlants" id="Ma05_t27710.1">
    <property type="protein sequence ID" value="Ma05_p27710.1"/>
    <property type="gene ID" value="Ma05_g27710"/>
</dbReference>
<dbReference type="AlphaFoldDB" id="A0A804J990"/>
<reference evidence="1" key="1">
    <citation type="submission" date="2021-05" db="UniProtKB">
        <authorList>
            <consortium name="EnsemblPlants"/>
        </authorList>
    </citation>
    <scope>IDENTIFICATION</scope>
    <source>
        <strain evidence="1">subsp. malaccensis</strain>
    </source>
</reference>
<accession>A0A804J990</accession>
<dbReference type="InParanoid" id="A0A804J990"/>
<name>A0A804J990_MUSAM</name>
<evidence type="ECO:0000313" key="1">
    <source>
        <dbReference type="EnsemblPlants" id="Ma05_p27710.1"/>
    </source>
</evidence>